<evidence type="ECO:0000256" key="3">
    <source>
        <dbReference type="ARBA" id="ARBA00023125"/>
    </source>
</evidence>
<dbReference type="SMART" id="SM01134">
    <property type="entry name" value="DeoRC"/>
    <property type="match status" value="1"/>
</dbReference>
<protein>
    <submittedName>
        <fullName evidence="6">Glucitol operon repressor</fullName>
    </submittedName>
</protein>
<comment type="caution">
    <text evidence="6">The sequence shown here is derived from an EMBL/GenBank/DDBJ whole genome shotgun (WGS) entry which is preliminary data.</text>
</comment>
<dbReference type="EMBL" id="VSSQ01026460">
    <property type="protein sequence ID" value="MPM75184.1"/>
    <property type="molecule type" value="Genomic_DNA"/>
</dbReference>
<dbReference type="GO" id="GO:0003700">
    <property type="term" value="F:DNA-binding transcription factor activity"/>
    <property type="evidence" value="ECO:0007669"/>
    <property type="project" value="InterPro"/>
</dbReference>
<dbReference type="InterPro" id="IPR001034">
    <property type="entry name" value="DeoR_HTH"/>
</dbReference>
<evidence type="ECO:0000256" key="1">
    <source>
        <dbReference type="ARBA" id="ARBA00022491"/>
    </source>
</evidence>
<dbReference type="InterPro" id="IPR014036">
    <property type="entry name" value="DeoR-like_C"/>
</dbReference>
<proteinExistence type="predicted"/>
<keyword evidence="2" id="KW-0805">Transcription regulation</keyword>
<organism evidence="6">
    <name type="scientific">bioreactor metagenome</name>
    <dbReference type="NCBI Taxonomy" id="1076179"/>
    <lineage>
        <taxon>unclassified sequences</taxon>
        <taxon>metagenomes</taxon>
        <taxon>ecological metagenomes</taxon>
    </lineage>
</organism>
<accession>A0A645CE26</accession>
<dbReference type="Gene3D" id="3.40.50.1360">
    <property type="match status" value="1"/>
</dbReference>
<dbReference type="InterPro" id="IPR036390">
    <property type="entry name" value="WH_DNA-bd_sf"/>
</dbReference>
<dbReference type="Pfam" id="PF08220">
    <property type="entry name" value="HTH_DeoR"/>
    <property type="match status" value="1"/>
</dbReference>
<keyword evidence="4" id="KW-0804">Transcription</keyword>
<dbReference type="PROSITE" id="PS00894">
    <property type="entry name" value="HTH_DEOR_1"/>
    <property type="match status" value="1"/>
</dbReference>
<dbReference type="GO" id="GO:0003677">
    <property type="term" value="F:DNA binding"/>
    <property type="evidence" value="ECO:0007669"/>
    <property type="project" value="UniProtKB-KW"/>
</dbReference>
<evidence type="ECO:0000256" key="4">
    <source>
        <dbReference type="ARBA" id="ARBA00023163"/>
    </source>
</evidence>
<name>A0A645CE26_9ZZZZ</name>
<dbReference type="AlphaFoldDB" id="A0A645CE26"/>
<dbReference type="SMART" id="SM00420">
    <property type="entry name" value="HTH_DEOR"/>
    <property type="match status" value="1"/>
</dbReference>
<dbReference type="InterPro" id="IPR018356">
    <property type="entry name" value="Tscrpt_reg_HTH_DeoR_CS"/>
</dbReference>
<dbReference type="InterPro" id="IPR036388">
    <property type="entry name" value="WH-like_DNA-bd_sf"/>
</dbReference>
<dbReference type="SUPFAM" id="SSF46785">
    <property type="entry name" value="Winged helix' DNA-binding domain"/>
    <property type="match status" value="1"/>
</dbReference>
<dbReference type="PRINTS" id="PR00037">
    <property type="entry name" value="HTHLACR"/>
</dbReference>
<dbReference type="Pfam" id="PF00455">
    <property type="entry name" value="DeoRC"/>
    <property type="match status" value="1"/>
</dbReference>
<feature type="domain" description="HTH deoR-type" evidence="5">
    <location>
        <begin position="1"/>
        <end position="56"/>
    </location>
</feature>
<keyword evidence="1" id="KW-0678">Repressor</keyword>
<evidence type="ECO:0000259" key="5">
    <source>
        <dbReference type="PROSITE" id="PS51000"/>
    </source>
</evidence>
<gene>
    <name evidence="6" type="primary">srlR_16</name>
    <name evidence="6" type="ORF">SDC9_122175</name>
</gene>
<evidence type="ECO:0000256" key="2">
    <source>
        <dbReference type="ARBA" id="ARBA00023015"/>
    </source>
</evidence>
<keyword evidence="3" id="KW-0238">DNA-binding</keyword>
<dbReference type="InterPro" id="IPR050313">
    <property type="entry name" value="Carb_Metab_HTH_regulators"/>
</dbReference>
<dbReference type="Gene3D" id="1.10.10.10">
    <property type="entry name" value="Winged helix-like DNA-binding domain superfamily/Winged helix DNA-binding domain"/>
    <property type="match status" value="1"/>
</dbReference>
<reference evidence="6" key="1">
    <citation type="submission" date="2019-08" db="EMBL/GenBank/DDBJ databases">
        <authorList>
            <person name="Kucharzyk K."/>
            <person name="Murdoch R.W."/>
            <person name="Higgins S."/>
            <person name="Loffler F."/>
        </authorList>
    </citation>
    <scope>NUCLEOTIDE SEQUENCE</scope>
</reference>
<dbReference type="SUPFAM" id="SSF100950">
    <property type="entry name" value="NagB/RpiA/CoA transferase-like"/>
    <property type="match status" value="1"/>
</dbReference>
<dbReference type="PROSITE" id="PS51000">
    <property type="entry name" value="HTH_DEOR_2"/>
    <property type="match status" value="1"/>
</dbReference>
<evidence type="ECO:0000313" key="6">
    <source>
        <dbReference type="EMBL" id="MPM75184.1"/>
    </source>
</evidence>
<dbReference type="PANTHER" id="PTHR30363:SF4">
    <property type="entry name" value="GLYCEROL-3-PHOSPHATE REGULON REPRESSOR"/>
    <property type="match status" value="1"/>
</dbReference>
<dbReference type="InterPro" id="IPR037171">
    <property type="entry name" value="NagB/RpiA_transferase-like"/>
</dbReference>
<sequence>MNQRCLTILERLNREDMLDVNDLAEQLGVSAVTVRKDLAILENKGLLHRQHGCAMRVSPNDIGYRMTFDYEVKRRIAQRAAELVQSGEAVMIESGSTCAMLAEELVRKKRDVTIITNSAFIAGYVRSIPGARVVLLGGSYDPDAQVMSGPLVGKCAEEFYVDKFFIGTDGYDPNQGFSNVDMLRAEAVRAMAARADKRIILTDSSKFNKRGVVQLMPVSQVTQVITNAIPDNCRAALLQSGVEILLT</sequence>
<dbReference type="PANTHER" id="PTHR30363">
    <property type="entry name" value="HTH-TYPE TRANSCRIPTIONAL REGULATOR SRLR-RELATED"/>
    <property type="match status" value="1"/>
</dbReference>